<evidence type="ECO:0000256" key="14">
    <source>
        <dbReference type="ARBA" id="ARBA00023136"/>
    </source>
</evidence>
<evidence type="ECO:0000256" key="7">
    <source>
        <dbReference type="ARBA" id="ARBA00022676"/>
    </source>
</evidence>
<dbReference type="eggNOG" id="KOG2788">
    <property type="taxonomic scope" value="Eukaryota"/>
</dbReference>
<dbReference type="EMBL" id="CP017554">
    <property type="protein sequence ID" value="AOW01799.1"/>
    <property type="molecule type" value="Genomic_DNA"/>
</dbReference>
<protein>
    <recommendedName>
        <fullName evidence="6">UDP-N-acetylglucosamine--dolichyl-phosphate N-acetylglucosaminephosphotransferase</fullName>
        <ecNumber evidence="5">2.7.8.15</ecNumber>
    </recommendedName>
    <alternativeName>
        <fullName evidence="15">GlcNAc-1-P transferase</fullName>
    </alternativeName>
    <alternativeName>
        <fullName evidence="16">N-acetylglucosamine-1-phosphate transferase</fullName>
    </alternativeName>
</protein>
<accession>A0A1H6PQ85</accession>
<dbReference type="OMA" id="LPHFNAR"/>
<evidence type="ECO:0000256" key="4">
    <source>
        <dbReference type="ARBA" id="ARBA00009317"/>
    </source>
</evidence>
<evidence type="ECO:0000256" key="19">
    <source>
        <dbReference type="SAM" id="Phobius"/>
    </source>
</evidence>
<comment type="function">
    <text evidence="17">UDP-N-acetylglucosamine--dolichyl-phosphate N-acetylglucosaminephosphotransferase that operates in the biosynthetic pathway of dolichol-linked oligosaccharides, the glycan precursors employed in protein asparagine (N)-glycosylation. The assembly of dolichol-linked oligosaccharides begins on the cytosolic side of the endoplasmic reticulum membrane and finishes in its lumen. The sequential addition of sugars to dolichol pyrophosphate produces dolichol-linked oligosaccharides containing fourteen sugars, including two GlcNAcs, nine mannoses and three glucoses. Once assembled, the oligosaccharide is transferred from the lipid to nascent proteins by oligosaccharyltransferases. Catalyzes the initial step of dolichol-linked oligosaccharide biosynthesis, transfering GlcNAc-1-P from cytosolic UDP-GlcNAc onto the carrier lipid dolichyl phosphate (P-dolichol), yielding GlcNAc-P-P-dolichol embedded in the cytoplasmic leaflet of the endoplasmic reticulum membrane.</text>
</comment>
<evidence type="ECO:0000256" key="1">
    <source>
        <dbReference type="ARBA" id="ARBA00001946"/>
    </source>
</evidence>
<dbReference type="AlphaFoldDB" id="A0A1H6PQ85"/>
<dbReference type="Pfam" id="PF00953">
    <property type="entry name" value="Glycos_transf_4"/>
    <property type="match status" value="1"/>
</dbReference>
<proteinExistence type="inferred from homology"/>
<dbReference type="InterPro" id="IPR033895">
    <property type="entry name" value="GPT"/>
</dbReference>
<feature type="transmembrane region" description="Helical" evidence="19">
    <location>
        <begin position="262"/>
        <end position="280"/>
    </location>
</feature>
<dbReference type="Proteomes" id="UP000182444">
    <property type="component" value="Chromosome 1B"/>
</dbReference>
<feature type="transmembrane region" description="Helical" evidence="19">
    <location>
        <begin position="390"/>
        <end position="409"/>
    </location>
</feature>
<feature type="signal peptide" evidence="20">
    <location>
        <begin position="1"/>
        <end position="17"/>
    </location>
</feature>
<name>A0A1H6PQ85_YARLL</name>
<feature type="transmembrane region" description="Helical" evidence="19">
    <location>
        <begin position="74"/>
        <end position="98"/>
    </location>
</feature>
<dbReference type="InterPro" id="IPR000715">
    <property type="entry name" value="Glycosyl_transferase_4"/>
</dbReference>
<keyword evidence="7" id="KW-0328">Glycosyltransferase</keyword>
<evidence type="ECO:0000256" key="11">
    <source>
        <dbReference type="ARBA" id="ARBA00022824"/>
    </source>
</evidence>
<comment type="pathway">
    <text evidence="3">Protein modification; protein glycosylation.</text>
</comment>
<dbReference type="RefSeq" id="XP_500980.3">
    <property type="nucleotide sequence ID" value="XM_500980.3"/>
</dbReference>
<dbReference type="KEGG" id="yli:2907364"/>
<evidence type="ECO:0000256" key="15">
    <source>
        <dbReference type="ARBA" id="ARBA00029567"/>
    </source>
</evidence>
<evidence type="ECO:0000256" key="16">
    <source>
        <dbReference type="ARBA" id="ARBA00033238"/>
    </source>
</evidence>
<sequence>MYSSIWTVLAILALSASLIFNPADQPLLSSVGFSLIAYLVTYNLIPALGPAFIKVGFSGRDLSKKDRPEIPETMGAVCAIVYLFCMFLFIPFVFYQYLAKTIGGGVVVGYDSLSEGLVKGRILSAFPHEKLAEYLSAILCLQSMFILGVADDLFDIRWRNKFFLPAIAAIPLLIVYYVDFGITAVMVPVVLRPYFGDIVDLGALYYMYMAAVAIFCPNSINIYAGVNGLEVGQSVMIGVCILLNDFIYLVQPNHPAEESHLFSVYLLLPFLAVSIALLRHNWCPAKCFVGDTYCYFAGMVFAVVGILGHFSKTLLLFFVPQIFNFLYSVPQLFKIVDCPRHRLPKFNPETGLLEPSRTYFDKKKPGKLGQIMIYVLEKLHLLKVWRDEKGVVISISNMTLINLVLVYVGPLREDHLAAVLLGIQFASGLAAIALRHSVAAMIFGRDNI</sequence>
<feature type="transmembrane region" description="Helical" evidence="19">
    <location>
        <begin position="131"/>
        <end position="150"/>
    </location>
</feature>
<dbReference type="GO" id="GO:0046872">
    <property type="term" value="F:metal ion binding"/>
    <property type="evidence" value="ECO:0007669"/>
    <property type="project" value="UniProtKB-KW"/>
</dbReference>
<evidence type="ECO:0000256" key="6">
    <source>
        <dbReference type="ARBA" id="ARBA00017659"/>
    </source>
</evidence>
<dbReference type="EC" id="2.7.8.15" evidence="5"/>
<comment type="similarity">
    <text evidence="4">Belongs to the glycosyltransferase 4 family.</text>
</comment>
<reference evidence="21 22" key="1">
    <citation type="journal article" date="2016" name="PLoS ONE">
        <title>Sequence Assembly of Yarrowia lipolytica Strain W29/CLIB89 Shows Transposable Element Diversity.</title>
        <authorList>
            <person name="Magnan C."/>
            <person name="Yu J."/>
            <person name="Chang I."/>
            <person name="Jahn E."/>
            <person name="Kanomata Y."/>
            <person name="Wu J."/>
            <person name="Zeller M."/>
            <person name="Oakes M."/>
            <person name="Baldi P."/>
            <person name="Sandmeyer S."/>
        </authorList>
    </citation>
    <scope>NUCLEOTIDE SEQUENCE [LARGE SCALE GENOMIC DNA]</scope>
    <source>
        <strain evidence="22">CLIB89(W29)</strain>
    </source>
</reference>
<evidence type="ECO:0000256" key="18">
    <source>
        <dbReference type="ARBA" id="ARBA00045078"/>
    </source>
</evidence>
<comment type="catalytic activity">
    <reaction evidence="18">
        <text>a di-trans,poly-cis-dolichyl phosphate + UDP-N-acetyl-alpha-D-glucosamine = an N-acetyl-alpha-D-glucosaminyl-diphospho-di-trans,poly-cis-dolichol + UMP</text>
        <dbReference type="Rhea" id="RHEA:13289"/>
        <dbReference type="Rhea" id="RHEA-COMP:19498"/>
        <dbReference type="Rhea" id="RHEA-COMP:19507"/>
        <dbReference type="ChEBI" id="CHEBI:57683"/>
        <dbReference type="ChEBI" id="CHEBI:57705"/>
        <dbReference type="ChEBI" id="CHEBI:57865"/>
        <dbReference type="ChEBI" id="CHEBI:58427"/>
        <dbReference type="EC" id="2.7.8.15"/>
    </reaction>
    <physiologicalReaction direction="left-to-right" evidence="18">
        <dbReference type="Rhea" id="RHEA:13290"/>
    </physiologicalReaction>
</comment>
<keyword evidence="11" id="KW-0256">Endoplasmic reticulum</keyword>
<feature type="transmembrane region" description="Helical" evidence="19">
    <location>
        <begin position="162"/>
        <end position="191"/>
    </location>
</feature>
<evidence type="ECO:0000256" key="13">
    <source>
        <dbReference type="ARBA" id="ARBA00022989"/>
    </source>
</evidence>
<dbReference type="PANTHER" id="PTHR10571:SF0">
    <property type="entry name" value="UDP-N-ACETYLGLUCOSAMINE--DOLICHYL-PHOSPHATE N-ACETYLGLUCOSAMINEPHOSPHOTRANSFERASE"/>
    <property type="match status" value="1"/>
</dbReference>
<feature type="transmembrane region" description="Helical" evidence="19">
    <location>
        <begin position="231"/>
        <end position="250"/>
    </location>
</feature>
<organism evidence="21 22">
    <name type="scientific">Yarrowia lipolytica</name>
    <name type="common">Candida lipolytica</name>
    <dbReference type="NCBI Taxonomy" id="4952"/>
    <lineage>
        <taxon>Eukaryota</taxon>
        <taxon>Fungi</taxon>
        <taxon>Dikarya</taxon>
        <taxon>Ascomycota</taxon>
        <taxon>Saccharomycotina</taxon>
        <taxon>Dipodascomycetes</taxon>
        <taxon>Dipodascales</taxon>
        <taxon>Dipodascales incertae sedis</taxon>
        <taxon>Yarrowia</taxon>
    </lineage>
</organism>
<keyword evidence="13 19" id="KW-1133">Transmembrane helix</keyword>
<dbReference type="GO" id="GO:0006488">
    <property type="term" value="P:dolichol-linked oligosaccharide biosynthetic process"/>
    <property type="evidence" value="ECO:0007669"/>
    <property type="project" value="EnsemblFungi"/>
</dbReference>
<dbReference type="GO" id="GO:0003975">
    <property type="term" value="F:UDP-N-acetylglucosamine-dolichyl-phosphate N-acetylglucosaminephosphotransferase activity"/>
    <property type="evidence" value="ECO:0007669"/>
    <property type="project" value="UniProtKB-EC"/>
</dbReference>
<dbReference type="GO" id="GO:0016757">
    <property type="term" value="F:glycosyltransferase activity"/>
    <property type="evidence" value="ECO:0007669"/>
    <property type="project" value="UniProtKB-KW"/>
</dbReference>
<evidence type="ECO:0000256" key="2">
    <source>
        <dbReference type="ARBA" id="ARBA00004477"/>
    </source>
</evidence>
<evidence type="ECO:0000313" key="22">
    <source>
        <dbReference type="Proteomes" id="UP000182444"/>
    </source>
</evidence>
<keyword evidence="20" id="KW-0732">Signal</keyword>
<evidence type="ECO:0000256" key="12">
    <source>
        <dbReference type="ARBA" id="ARBA00022842"/>
    </source>
</evidence>
<evidence type="ECO:0000256" key="5">
    <source>
        <dbReference type="ARBA" id="ARBA00013225"/>
    </source>
</evidence>
<evidence type="ECO:0000256" key="17">
    <source>
        <dbReference type="ARBA" id="ARBA00044717"/>
    </source>
</evidence>
<evidence type="ECO:0000256" key="3">
    <source>
        <dbReference type="ARBA" id="ARBA00004922"/>
    </source>
</evidence>
<evidence type="ECO:0000256" key="8">
    <source>
        <dbReference type="ARBA" id="ARBA00022679"/>
    </source>
</evidence>
<dbReference type="UniPathway" id="UPA00378"/>
<feature type="transmembrane region" description="Helical" evidence="19">
    <location>
        <begin position="292"/>
        <end position="310"/>
    </location>
</feature>
<evidence type="ECO:0000256" key="10">
    <source>
        <dbReference type="ARBA" id="ARBA00022723"/>
    </source>
</evidence>
<feature type="transmembrane region" description="Helical" evidence="19">
    <location>
        <begin position="203"/>
        <end position="224"/>
    </location>
</feature>
<feature type="transmembrane region" description="Helical" evidence="19">
    <location>
        <begin position="32"/>
        <end position="53"/>
    </location>
</feature>
<dbReference type="VEuPathDB" id="FungiDB:YALI1_B21618g"/>
<keyword evidence="8" id="KW-0808">Transferase</keyword>
<keyword evidence="9 19" id="KW-0812">Transmembrane</keyword>
<dbReference type="PANTHER" id="PTHR10571">
    <property type="entry name" value="UDP-N-ACETYLGLUCOSAMINE--DOLICHYL-PHOSPHATE N-ACETYLGLUCOSAMINEPHOSPHOTRANSFERASE"/>
    <property type="match status" value="1"/>
</dbReference>
<dbReference type="VEuPathDB" id="FungiDB:YALI0_B16588g"/>
<keyword evidence="10" id="KW-0479">Metal-binding</keyword>
<evidence type="ECO:0000256" key="9">
    <source>
        <dbReference type="ARBA" id="ARBA00022692"/>
    </source>
</evidence>
<feature type="transmembrane region" description="Helical" evidence="19">
    <location>
        <begin position="415"/>
        <end position="434"/>
    </location>
</feature>
<comment type="subcellular location">
    <subcellularLocation>
        <location evidence="2">Endoplasmic reticulum membrane</location>
        <topology evidence="2">Multi-pass membrane protein</topology>
    </subcellularLocation>
</comment>
<dbReference type="GeneID" id="2907364"/>
<evidence type="ECO:0000256" key="20">
    <source>
        <dbReference type="SAM" id="SignalP"/>
    </source>
</evidence>
<dbReference type="GO" id="GO:0005789">
    <property type="term" value="C:endoplasmic reticulum membrane"/>
    <property type="evidence" value="ECO:0007669"/>
    <property type="project" value="UniProtKB-SubCell"/>
</dbReference>
<comment type="cofactor">
    <cofactor evidence="1">
        <name>Mg(2+)</name>
        <dbReference type="ChEBI" id="CHEBI:18420"/>
    </cofactor>
</comment>
<keyword evidence="12" id="KW-0460">Magnesium</keyword>
<gene>
    <name evidence="21" type="ORF">YALI1_B21618g</name>
</gene>
<evidence type="ECO:0000313" key="21">
    <source>
        <dbReference type="EMBL" id="AOW01799.1"/>
    </source>
</evidence>
<feature type="chain" id="PRO_5030028794" description="UDP-N-acetylglucosamine--dolichyl-phosphate N-acetylglucosaminephosphotransferase" evidence="20">
    <location>
        <begin position="18"/>
        <end position="448"/>
    </location>
</feature>
<keyword evidence="14 19" id="KW-0472">Membrane</keyword>
<dbReference type="CDD" id="cd06855">
    <property type="entry name" value="GT_GPT_euk"/>
    <property type="match status" value="1"/>
</dbReference>